<keyword evidence="1" id="KW-0812">Transmembrane</keyword>
<evidence type="ECO:0000313" key="3">
    <source>
        <dbReference type="Proteomes" id="UP000474024"/>
    </source>
</evidence>
<sequence length="72" mass="8419">MFELLKRNRNFRIFFEASCISGIGDYVDDIAFSMLIYKFTESTLITSYVFAIKMILSFVSMFTSTIVDYNNK</sequence>
<proteinExistence type="predicted"/>
<reference evidence="2 3" key="1">
    <citation type="submission" date="2019-08" db="EMBL/GenBank/DDBJ databases">
        <title>In-depth cultivation of the pig gut microbiome towards novel bacterial diversity and tailored functional studies.</title>
        <authorList>
            <person name="Wylensek D."/>
            <person name="Hitch T.C.A."/>
            <person name="Clavel T."/>
        </authorList>
    </citation>
    <scope>NUCLEOTIDE SEQUENCE [LARGE SCALE GENOMIC DNA]</scope>
    <source>
        <strain evidence="2 3">MUC/MUC-530-WT-4D</strain>
    </source>
</reference>
<keyword evidence="1" id="KW-1133">Transmembrane helix</keyword>
<evidence type="ECO:0000256" key="1">
    <source>
        <dbReference type="SAM" id="Phobius"/>
    </source>
</evidence>
<gene>
    <name evidence="2" type="ORF">FYJ75_01640</name>
</gene>
<dbReference type="RefSeq" id="WP_154428180.1">
    <property type="nucleotide sequence ID" value="NZ_VUNI01000002.1"/>
</dbReference>
<comment type="caution">
    <text evidence="2">The sequence shown here is derived from an EMBL/GenBank/DDBJ whole genome shotgun (WGS) entry which is preliminary data.</text>
</comment>
<accession>A0A6L5YPI8</accession>
<dbReference type="EMBL" id="VUNI01000002">
    <property type="protein sequence ID" value="MST73736.1"/>
    <property type="molecule type" value="Genomic_DNA"/>
</dbReference>
<evidence type="ECO:0000313" key="2">
    <source>
        <dbReference type="EMBL" id="MST73736.1"/>
    </source>
</evidence>
<protein>
    <submittedName>
        <fullName evidence="2">Uncharacterized protein</fullName>
    </submittedName>
</protein>
<name>A0A6L5YPI8_9FIRM</name>
<keyword evidence="1" id="KW-0472">Membrane</keyword>
<keyword evidence="3" id="KW-1185">Reference proteome</keyword>
<organism evidence="2 3">
    <name type="scientific">Roseburia porci</name>
    <dbReference type="NCBI Taxonomy" id="2605790"/>
    <lineage>
        <taxon>Bacteria</taxon>
        <taxon>Bacillati</taxon>
        <taxon>Bacillota</taxon>
        <taxon>Clostridia</taxon>
        <taxon>Lachnospirales</taxon>
        <taxon>Lachnospiraceae</taxon>
        <taxon>Roseburia</taxon>
    </lineage>
</organism>
<dbReference type="Proteomes" id="UP000474024">
    <property type="component" value="Unassembled WGS sequence"/>
</dbReference>
<dbReference type="AlphaFoldDB" id="A0A6L5YPI8"/>
<feature type="transmembrane region" description="Helical" evidence="1">
    <location>
        <begin position="44"/>
        <end position="67"/>
    </location>
</feature>